<dbReference type="InterPro" id="IPR006312">
    <property type="entry name" value="TatA/E"/>
</dbReference>
<evidence type="ECO:0000256" key="5">
    <source>
        <dbReference type="ARBA" id="ARBA00022927"/>
    </source>
</evidence>
<sequence>MPGPWELILILLIVVMVFGAKRIPEIMGGLGKGIRSFKKSMEMDDTPAPPPPASTEGPKEKIEPK</sequence>
<dbReference type="NCBIfam" id="TIGR01411">
    <property type="entry name" value="tatAE"/>
    <property type="match status" value="1"/>
</dbReference>
<keyword evidence="7 9" id="KW-0811">Translocation</keyword>
<evidence type="ECO:0000256" key="3">
    <source>
        <dbReference type="ARBA" id="ARBA00022475"/>
    </source>
</evidence>
<comment type="function">
    <text evidence="9">Part of the twin-arginine translocation (Tat) system that transports large folded proteins containing a characteristic twin-arginine motif in their signal peptide across membranes. TatA could form the protein-conducting channel of the Tat system.</text>
</comment>
<dbReference type="EMBL" id="DTGT01000236">
    <property type="protein sequence ID" value="HGH61115.1"/>
    <property type="molecule type" value="Genomic_DNA"/>
</dbReference>
<organism evidence="11">
    <name type="scientific">Desulfomonile tiedjei</name>
    <dbReference type="NCBI Taxonomy" id="2358"/>
    <lineage>
        <taxon>Bacteria</taxon>
        <taxon>Pseudomonadati</taxon>
        <taxon>Thermodesulfobacteriota</taxon>
        <taxon>Desulfomonilia</taxon>
        <taxon>Desulfomonilales</taxon>
        <taxon>Desulfomonilaceae</taxon>
        <taxon>Desulfomonile</taxon>
    </lineage>
</organism>
<comment type="subcellular location">
    <subcellularLocation>
        <location evidence="1 9">Cell membrane</location>
        <topology evidence="1 9">Single-pass membrane protein</topology>
    </subcellularLocation>
</comment>
<evidence type="ECO:0000256" key="1">
    <source>
        <dbReference type="ARBA" id="ARBA00004162"/>
    </source>
</evidence>
<comment type="similarity">
    <text evidence="9">Belongs to the TatA/E family.</text>
</comment>
<protein>
    <recommendedName>
        <fullName evidence="9">Sec-independent protein translocase protein TatA</fullName>
    </recommendedName>
</protein>
<gene>
    <name evidence="9" type="primary">tatA</name>
    <name evidence="11" type="ORF">ENV54_07450</name>
</gene>
<evidence type="ECO:0000313" key="11">
    <source>
        <dbReference type="EMBL" id="HGH61115.1"/>
    </source>
</evidence>
<dbReference type="InterPro" id="IPR003369">
    <property type="entry name" value="TatA/B/E"/>
</dbReference>
<dbReference type="Pfam" id="PF02416">
    <property type="entry name" value="TatA_B_E"/>
    <property type="match status" value="1"/>
</dbReference>
<keyword evidence="2 9" id="KW-0813">Transport</keyword>
<keyword evidence="4 9" id="KW-0812">Transmembrane</keyword>
<proteinExistence type="inferred from homology"/>
<keyword evidence="8 9" id="KW-0472">Membrane</keyword>
<keyword evidence="3 9" id="KW-1003">Cell membrane</keyword>
<comment type="subunit">
    <text evidence="9">Forms a complex with TatC.</text>
</comment>
<dbReference type="GO" id="GO:0043953">
    <property type="term" value="P:protein transport by the Tat complex"/>
    <property type="evidence" value="ECO:0007669"/>
    <property type="project" value="UniProtKB-UniRule"/>
</dbReference>
<evidence type="ECO:0000256" key="8">
    <source>
        <dbReference type="ARBA" id="ARBA00023136"/>
    </source>
</evidence>
<evidence type="ECO:0000256" key="2">
    <source>
        <dbReference type="ARBA" id="ARBA00022448"/>
    </source>
</evidence>
<evidence type="ECO:0000256" key="7">
    <source>
        <dbReference type="ARBA" id="ARBA00023010"/>
    </source>
</evidence>
<name>A0A7C4EXI1_9BACT</name>
<dbReference type="PANTHER" id="PTHR42982">
    <property type="entry name" value="SEC-INDEPENDENT PROTEIN TRANSLOCASE PROTEIN TATA"/>
    <property type="match status" value="1"/>
</dbReference>
<evidence type="ECO:0000256" key="9">
    <source>
        <dbReference type="HAMAP-Rule" id="MF_00236"/>
    </source>
</evidence>
<evidence type="ECO:0000256" key="10">
    <source>
        <dbReference type="SAM" id="MobiDB-lite"/>
    </source>
</evidence>
<accession>A0A7C4EXI1</accession>
<keyword evidence="5 9" id="KW-0653">Protein transport</keyword>
<comment type="caution">
    <text evidence="11">The sequence shown here is derived from an EMBL/GenBank/DDBJ whole genome shotgun (WGS) entry which is preliminary data.</text>
</comment>
<keyword evidence="6 9" id="KW-1133">Transmembrane helix</keyword>
<dbReference type="HAMAP" id="MF_00236">
    <property type="entry name" value="TatA_E"/>
    <property type="match status" value="1"/>
</dbReference>
<dbReference type="Gene3D" id="1.20.5.3310">
    <property type="match status" value="1"/>
</dbReference>
<dbReference type="GO" id="GO:0033281">
    <property type="term" value="C:TAT protein transport complex"/>
    <property type="evidence" value="ECO:0007669"/>
    <property type="project" value="UniProtKB-UniRule"/>
</dbReference>
<evidence type="ECO:0000256" key="6">
    <source>
        <dbReference type="ARBA" id="ARBA00022989"/>
    </source>
</evidence>
<evidence type="ECO:0000256" key="4">
    <source>
        <dbReference type="ARBA" id="ARBA00022692"/>
    </source>
</evidence>
<dbReference type="PANTHER" id="PTHR42982:SF1">
    <property type="entry name" value="SEC-INDEPENDENT PROTEIN TRANSLOCASE PROTEIN TATA"/>
    <property type="match status" value="1"/>
</dbReference>
<reference evidence="11" key="1">
    <citation type="journal article" date="2020" name="mSystems">
        <title>Genome- and Community-Level Interaction Insights into Carbon Utilization and Element Cycling Functions of Hydrothermarchaeota in Hydrothermal Sediment.</title>
        <authorList>
            <person name="Zhou Z."/>
            <person name="Liu Y."/>
            <person name="Xu W."/>
            <person name="Pan J."/>
            <person name="Luo Z.H."/>
            <person name="Li M."/>
        </authorList>
    </citation>
    <scope>NUCLEOTIDE SEQUENCE [LARGE SCALE GENOMIC DNA]</scope>
    <source>
        <strain evidence="11">SpSt-769</strain>
    </source>
</reference>
<dbReference type="GO" id="GO:0008320">
    <property type="term" value="F:protein transmembrane transporter activity"/>
    <property type="evidence" value="ECO:0007669"/>
    <property type="project" value="UniProtKB-UniRule"/>
</dbReference>
<feature type="region of interest" description="Disordered" evidence="10">
    <location>
        <begin position="38"/>
        <end position="65"/>
    </location>
</feature>
<dbReference type="AlphaFoldDB" id="A0A7C4EXI1"/>